<dbReference type="InterPro" id="IPR018497">
    <property type="entry name" value="Peptidase_M13_C"/>
</dbReference>
<keyword evidence="3" id="KW-1185">Reference proteome</keyword>
<proteinExistence type="predicted"/>
<dbReference type="PANTHER" id="PTHR11733">
    <property type="entry name" value="ZINC METALLOPROTEASE FAMILY M13 NEPRILYSIN-RELATED"/>
    <property type="match status" value="1"/>
</dbReference>
<evidence type="ECO:0000313" key="3">
    <source>
        <dbReference type="Proteomes" id="UP000821853"/>
    </source>
</evidence>
<dbReference type="InterPro" id="IPR024079">
    <property type="entry name" value="MetalloPept_cat_dom_sf"/>
</dbReference>
<protein>
    <recommendedName>
        <fullName evidence="1">Peptidase M13 C-terminal domain-containing protein</fullName>
    </recommendedName>
</protein>
<evidence type="ECO:0000259" key="1">
    <source>
        <dbReference type="Pfam" id="PF01431"/>
    </source>
</evidence>
<dbReference type="SUPFAM" id="SSF55486">
    <property type="entry name" value="Metalloproteases ('zincins'), catalytic domain"/>
    <property type="match status" value="1"/>
</dbReference>
<dbReference type="Gene3D" id="3.40.390.10">
    <property type="entry name" value="Collagenase (Catalytic Domain)"/>
    <property type="match status" value="1"/>
</dbReference>
<feature type="domain" description="Peptidase M13 C-terminal" evidence="1">
    <location>
        <begin position="4"/>
        <end position="92"/>
    </location>
</feature>
<dbReference type="GO" id="GO:0005886">
    <property type="term" value="C:plasma membrane"/>
    <property type="evidence" value="ECO:0007669"/>
    <property type="project" value="TreeGrafter"/>
</dbReference>
<dbReference type="PROSITE" id="PS51885">
    <property type="entry name" value="NEPRILYSIN"/>
    <property type="match status" value="1"/>
</dbReference>
<reference evidence="2 3" key="1">
    <citation type="journal article" date="2020" name="Cell">
        <title>Large-Scale Comparative Analyses of Tick Genomes Elucidate Their Genetic Diversity and Vector Capacities.</title>
        <authorList>
            <consortium name="Tick Genome and Microbiome Consortium (TIGMIC)"/>
            <person name="Jia N."/>
            <person name="Wang J."/>
            <person name="Shi W."/>
            <person name="Du L."/>
            <person name="Sun Y."/>
            <person name="Zhan W."/>
            <person name="Jiang J.F."/>
            <person name="Wang Q."/>
            <person name="Zhang B."/>
            <person name="Ji P."/>
            <person name="Bell-Sakyi L."/>
            <person name="Cui X.M."/>
            <person name="Yuan T.T."/>
            <person name="Jiang B.G."/>
            <person name="Yang W.F."/>
            <person name="Lam T.T."/>
            <person name="Chang Q.C."/>
            <person name="Ding S.J."/>
            <person name="Wang X.J."/>
            <person name="Zhu J.G."/>
            <person name="Ruan X.D."/>
            <person name="Zhao L."/>
            <person name="Wei J.T."/>
            <person name="Ye R.Z."/>
            <person name="Que T.C."/>
            <person name="Du C.H."/>
            <person name="Zhou Y.H."/>
            <person name="Cheng J.X."/>
            <person name="Dai P.F."/>
            <person name="Guo W.B."/>
            <person name="Han X.H."/>
            <person name="Huang E.J."/>
            <person name="Li L.F."/>
            <person name="Wei W."/>
            <person name="Gao Y.C."/>
            <person name="Liu J.Z."/>
            <person name="Shao H.Z."/>
            <person name="Wang X."/>
            <person name="Wang C.C."/>
            <person name="Yang T.C."/>
            <person name="Huo Q.B."/>
            <person name="Li W."/>
            <person name="Chen H.Y."/>
            <person name="Chen S.E."/>
            <person name="Zhou L.G."/>
            <person name="Ni X.B."/>
            <person name="Tian J.H."/>
            <person name="Sheng Y."/>
            <person name="Liu T."/>
            <person name="Pan Y.S."/>
            <person name="Xia L.Y."/>
            <person name="Li J."/>
            <person name="Zhao F."/>
            <person name="Cao W.C."/>
        </authorList>
    </citation>
    <scope>NUCLEOTIDE SEQUENCE [LARGE SCALE GENOMIC DNA]</scope>
    <source>
        <strain evidence="2">HaeL-2018</strain>
    </source>
</reference>
<gene>
    <name evidence="2" type="ORF">HPB48_010475</name>
</gene>
<accession>A0A9J6FBA4</accession>
<dbReference type="GO" id="GO:0016485">
    <property type="term" value="P:protein processing"/>
    <property type="evidence" value="ECO:0007669"/>
    <property type="project" value="TreeGrafter"/>
</dbReference>
<dbReference type="Pfam" id="PF01431">
    <property type="entry name" value="Peptidase_M13"/>
    <property type="match status" value="1"/>
</dbReference>
<name>A0A9J6FBA4_HAELO</name>
<comment type="caution">
    <text evidence="2">The sequence shown here is derived from an EMBL/GenBank/DDBJ whole genome shotgun (WGS) entry which is preliminary data.</text>
</comment>
<dbReference type="PANTHER" id="PTHR11733:SF241">
    <property type="entry name" value="GH26575P-RELATED"/>
    <property type="match status" value="1"/>
</dbReference>
<dbReference type="AlphaFoldDB" id="A0A9J6FBA4"/>
<dbReference type="EMBL" id="JABSTR010000001">
    <property type="protein sequence ID" value="KAH9359460.1"/>
    <property type="molecule type" value="Genomic_DNA"/>
</dbReference>
<evidence type="ECO:0000313" key="2">
    <source>
        <dbReference type="EMBL" id="KAH9359460.1"/>
    </source>
</evidence>
<dbReference type="GO" id="GO:0004222">
    <property type="term" value="F:metalloendopeptidase activity"/>
    <property type="evidence" value="ECO:0007669"/>
    <property type="project" value="InterPro"/>
</dbReference>
<dbReference type="Proteomes" id="UP000821853">
    <property type="component" value="Chromosome 1"/>
</dbReference>
<sequence length="99" mass="11672">MLPDFAGLVAAHDAYTRLSPTERDESFPGFRYKDEQLFFISYCLKMCAVKDEESPQAYASWQDRCEVPLRMLEAFGEAFQCPVGSYMWMYNHSRRCTFW</sequence>
<organism evidence="2 3">
    <name type="scientific">Haemaphysalis longicornis</name>
    <name type="common">Bush tick</name>
    <dbReference type="NCBI Taxonomy" id="44386"/>
    <lineage>
        <taxon>Eukaryota</taxon>
        <taxon>Metazoa</taxon>
        <taxon>Ecdysozoa</taxon>
        <taxon>Arthropoda</taxon>
        <taxon>Chelicerata</taxon>
        <taxon>Arachnida</taxon>
        <taxon>Acari</taxon>
        <taxon>Parasitiformes</taxon>
        <taxon>Ixodida</taxon>
        <taxon>Ixodoidea</taxon>
        <taxon>Ixodidae</taxon>
        <taxon>Haemaphysalinae</taxon>
        <taxon>Haemaphysalis</taxon>
    </lineage>
</organism>
<dbReference type="VEuPathDB" id="VectorBase:HLOH_046254"/>
<dbReference type="OrthoDB" id="6495569at2759"/>
<dbReference type="InterPro" id="IPR000718">
    <property type="entry name" value="Peptidase_M13"/>
</dbReference>